<reference evidence="2" key="1">
    <citation type="submission" date="2021-02" db="EMBL/GenBank/DDBJ databases">
        <authorList>
            <person name="Nowell W R."/>
        </authorList>
    </citation>
    <scope>NUCLEOTIDE SEQUENCE</scope>
</reference>
<dbReference type="GO" id="GO:0008023">
    <property type="term" value="C:transcription elongation factor complex"/>
    <property type="evidence" value="ECO:0007669"/>
    <property type="project" value="TreeGrafter"/>
</dbReference>
<dbReference type="PANTHER" id="PTHR10145">
    <property type="entry name" value="TRANSCRIPTION ELONGATION FACTOR SPT6"/>
    <property type="match status" value="1"/>
</dbReference>
<dbReference type="InterPro" id="IPR017072">
    <property type="entry name" value="TF_Spt6"/>
</dbReference>
<feature type="compositionally biased region" description="Acidic residues" evidence="1">
    <location>
        <begin position="1"/>
        <end position="14"/>
    </location>
</feature>
<feature type="region of interest" description="Disordered" evidence="1">
    <location>
        <begin position="1"/>
        <end position="38"/>
    </location>
</feature>
<dbReference type="EMBL" id="CAJOAZ010030695">
    <property type="protein sequence ID" value="CAF4434906.1"/>
    <property type="molecule type" value="Genomic_DNA"/>
</dbReference>
<feature type="compositionally biased region" description="Basic residues" evidence="1">
    <location>
        <begin position="23"/>
        <end position="34"/>
    </location>
</feature>
<feature type="non-terminal residue" evidence="2">
    <location>
        <position position="101"/>
    </location>
</feature>
<dbReference type="GO" id="GO:0034728">
    <property type="term" value="P:nucleosome organization"/>
    <property type="evidence" value="ECO:0007669"/>
    <property type="project" value="TreeGrafter"/>
</dbReference>
<dbReference type="GO" id="GO:0042393">
    <property type="term" value="F:histone binding"/>
    <property type="evidence" value="ECO:0007669"/>
    <property type="project" value="TreeGrafter"/>
</dbReference>
<protein>
    <submittedName>
        <fullName evidence="2">Uncharacterized protein</fullName>
    </submittedName>
</protein>
<evidence type="ECO:0000313" key="2">
    <source>
        <dbReference type="EMBL" id="CAF4434906.1"/>
    </source>
</evidence>
<evidence type="ECO:0000313" key="3">
    <source>
        <dbReference type="Proteomes" id="UP000663844"/>
    </source>
</evidence>
<dbReference type="GO" id="GO:0031491">
    <property type="term" value="F:nucleosome binding"/>
    <property type="evidence" value="ECO:0007669"/>
    <property type="project" value="TreeGrafter"/>
</dbReference>
<name>A0A820RGM1_9BILA</name>
<dbReference type="Proteomes" id="UP000663844">
    <property type="component" value="Unassembled WGS sequence"/>
</dbReference>
<dbReference type="Gene3D" id="1.10.150.850">
    <property type="entry name" value="Spt6, helix-hairpin-helix domain"/>
    <property type="match status" value="1"/>
</dbReference>
<evidence type="ECO:0000256" key="1">
    <source>
        <dbReference type="SAM" id="MobiDB-lite"/>
    </source>
</evidence>
<comment type="caution">
    <text evidence="2">The sequence shown here is derived from an EMBL/GenBank/DDBJ whole genome shotgun (WGS) entry which is preliminary data.</text>
</comment>
<dbReference type="AlphaFoldDB" id="A0A820RGM1"/>
<dbReference type="GO" id="GO:0140673">
    <property type="term" value="P:transcription elongation-coupled chromatin remodeling"/>
    <property type="evidence" value="ECO:0007669"/>
    <property type="project" value="InterPro"/>
</dbReference>
<feature type="non-terminal residue" evidence="2">
    <location>
        <position position="1"/>
    </location>
</feature>
<dbReference type="PANTHER" id="PTHR10145:SF6">
    <property type="entry name" value="TRANSCRIPTION ELONGATION FACTOR SPT6"/>
    <property type="match status" value="1"/>
</dbReference>
<organism evidence="2 3">
    <name type="scientific">Adineta steineri</name>
    <dbReference type="NCBI Taxonomy" id="433720"/>
    <lineage>
        <taxon>Eukaryota</taxon>
        <taxon>Metazoa</taxon>
        <taxon>Spiralia</taxon>
        <taxon>Gnathifera</taxon>
        <taxon>Rotifera</taxon>
        <taxon>Eurotatoria</taxon>
        <taxon>Bdelloidea</taxon>
        <taxon>Adinetida</taxon>
        <taxon>Adinetidae</taxon>
        <taxon>Adineta</taxon>
    </lineage>
</organism>
<gene>
    <name evidence="2" type="ORF">OXD698_LOCUS53463</name>
</gene>
<proteinExistence type="predicted"/>
<sequence length="101" mass="11944">DEEQIEPEYDDDGNIIESEATIPKRKAKAPRRKQKAEELFEPEELQRGYLTESDINIRRIDKPERFQLRRIPVTEAKEDELDEEADWIYNGAFLKATISHQ</sequence>
<accession>A0A820RGM1</accession>